<dbReference type="EMBL" id="CP001798">
    <property type="protein sequence ID" value="ADE14979.1"/>
    <property type="molecule type" value="Genomic_DNA"/>
</dbReference>
<evidence type="ECO:0000259" key="1">
    <source>
        <dbReference type="Pfam" id="PF01850"/>
    </source>
</evidence>
<feature type="domain" description="PIN" evidence="1">
    <location>
        <begin position="6"/>
        <end position="122"/>
    </location>
</feature>
<proteinExistence type="predicted"/>
<protein>
    <submittedName>
        <fullName evidence="2">PilT domain-containing protein</fullName>
    </submittedName>
</protein>
<accession>D5C387</accession>
<dbReference type="Pfam" id="PF01850">
    <property type="entry name" value="PIN"/>
    <property type="match status" value="1"/>
</dbReference>
<dbReference type="KEGG" id="nhl:Nhal_1864"/>
<gene>
    <name evidence="2" type="ordered locus">Nhal_1864</name>
</gene>
<evidence type="ECO:0000313" key="2">
    <source>
        <dbReference type="EMBL" id="ADE14979.1"/>
    </source>
</evidence>
<evidence type="ECO:0000313" key="3">
    <source>
        <dbReference type="Proteomes" id="UP000001844"/>
    </source>
</evidence>
<dbReference type="InterPro" id="IPR002716">
    <property type="entry name" value="PIN_dom"/>
</dbReference>
<dbReference type="STRING" id="472759.Nhal_1864"/>
<reference evidence="3" key="1">
    <citation type="submission" date="2010-04" db="EMBL/GenBank/DDBJ databases">
        <title>Complete genome sequence of Nitrosococcus halophilus Nc4, a salt-adapted, aerobic obligate ammonia-oxidizing sulfur purple bacterium.</title>
        <authorList>
            <consortium name="US DOE Joint Genome Institute"/>
            <person name="Campbell M.A."/>
            <person name="Malfatti S.A."/>
            <person name="Chain P.S.G."/>
            <person name="Heidelberg J.F."/>
            <person name="Ward B.B."/>
            <person name="Klotz M.G."/>
        </authorList>
    </citation>
    <scope>NUCLEOTIDE SEQUENCE [LARGE SCALE GENOMIC DNA]</scope>
    <source>
        <strain evidence="3">Nc4</strain>
    </source>
</reference>
<dbReference type="InterPro" id="IPR029060">
    <property type="entry name" value="PIN-like_dom_sf"/>
</dbReference>
<dbReference type="Gene3D" id="3.40.50.1010">
    <property type="entry name" value="5'-nuclease"/>
    <property type="match status" value="1"/>
</dbReference>
<dbReference type="OrthoDB" id="9792015at2"/>
<organism evidence="2 3">
    <name type="scientific">Nitrosococcus halophilus (strain Nc4)</name>
    <dbReference type="NCBI Taxonomy" id="472759"/>
    <lineage>
        <taxon>Bacteria</taxon>
        <taxon>Pseudomonadati</taxon>
        <taxon>Pseudomonadota</taxon>
        <taxon>Gammaproteobacteria</taxon>
        <taxon>Chromatiales</taxon>
        <taxon>Chromatiaceae</taxon>
        <taxon>Nitrosococcus</taxon>
    </lineage>
</organism>
<dbReference type="RefSeq" id="WP_013032847.1">
    <property type="nucleotide sequence ID" value="NC_013960.1"/>
</dbReference>
<name>D5C387_NITHN</name>
<dbReference type="Proteomes" id="UP000001844">
    <property type="component" value="Chromosome"/>
</dbReference>
<dbReference type="HOGENOM" id="CLU_128080_0_0_6"/>
<keyword evidence="3" id="KW-1185">Reference proteome</keyword>
<sequence>MSDRFFIDTNVLIYAYDLDAGAKHLKAASIVKTCWEQRNGLISTQVLQEFYVNVTRKIPMPVPLAKARGVLNTYEAWPIIVNELSDVLFASELQERYQLSFWDALIVAAAHKGRATVLLTEDLNSGQIIAGVAIQNPFL</sequence>
<dbReference type="SUPFAM" id="SSF88723">
    <property type="entry name" value="PIN domain-like"/>
    <property type="match status" value="1"/>
</dbReference>
<dbReference type="AlphaFoldDB" id="D5C387"/>
<dbReference type="eggNOG" id="COG5573">
    <property type="taxonomic scope" value="Bacteria"/>
</dbReference>
<dbReference type="CDD" id="cd18692">
    <property type="entry name" value="PIN_VapC-like"/>
    <property type="match status" value="1"/>
</dbReference>